<protein>
    <submittedName>
        <fullName evidence="1">Uncharacterized protein</fullName>
    </submittedName>
</protein>
<dbReference type="AlphaFoldDB" id="A0A022QER0"/>
<dbReference type="PANTHER" id="PTHR34380">
    <property type="entry name" value="BNAA03G12380D PROTEIN"/>
    <property type="match status" value="1"/>
</dbReference>
<evidence type="ECO:0000313" key="2">
    <source>
        <dbReference type="Proteomes" id="UP000030748"/>
    </source>
</evidence>
<keyword evidence="2" id="KW-1185">Reference proteome</keyword>
<dbReference type="STRING" id="4155.A0A022QER0"/>
<evidence type="ECO:0000313" key="1">
    <source>
        <dbReference type="EMBL" id="EYU26089.1"/>
    </source>
</evidence>
<gene>
    <name evidence="1" type="ORF">MIMGU_mgv1a020960mg</name>
</gene>
<dbReference type="Proteomes" id="UP000030748">
    <property type="component" value="Unassembled WGS sequence"/>
</dbReference>
<dbReference type="PANTHER" id="PTHR34380:SF1">
    <property type="entry name" value="OS01G0221300 PROTEIN"/>
    <property type="match status" value="1"/>
</dbReference>
<proteinExistence type="predicted"/>
<name>A0A022QER0_ERYGU</name>
<reference evidence="1 2" key="1">
    <citation type="journal article" date="2013" name="Proc. Natl. Acad. Sci. U.S.A.">
        <title>Fine-scale variation in meiotic recombination in Mimulus inferred from population shotgun sequencing.</title>
        <authorList>
            <person name="Hellsten U."/>
            <person name="Wright K.M."/>
            <person name="Jenkins J."/>
            <person name="Shu S."/>
            <person name="Yuan Y."/>
            <person name="Wessler S.R."/>
            <person name="Schmutz J."/>
            <person name="Willis J.H."/>
            <person name="Rokhsar D.S."/>
        </authorList>
    </citation>
    <scope>NUCLEOTIDE SEQUENCE [LARGE SCALE GENOMIC DNA]</scope>
    <source>
        <strain evidence="2">cv. DUN x IM62</strain>
    </source>
</reference>
<dbReference type="EMBL" id="KI631752">
    <property type="protein sequence ID" value="EYU26089.1"/>
    <property type="molecule type" value="Genomic_DNA"/>
</dbReference>
<organism evidence="1 2">
    <name type="scientific">Erythranthe guttata</name>
    <name type="common">Yellow monkey flower</name>
    <name type="synonym">Mimulus guttatus</name>
    <dbReference type="NCBI Taxonomy" id="4155"/>
    <lineage>
        <taxon>Eukaryota</taxon>
        <taxon>Viridiplantae</taxon>
        <taxon>Streptophyta</taxon>
        <taxon>Embryophyta</taxon>
        <taxon>Tracheophyta</taxon>
        <taxon>Spermatophyta</taxon>
        <taxon>Magnoliopsida</taxon>
        <taxon>eudicotyledons</taxon>
        <taxon>Gunneridae</taxon>
        <taxon>Pentapetalae</taxon>
        <taxon>asterids</taxon>
        <taxon>lamiids</taxon>
        <taxon>Lamiales</taxon>
        <taxon>Phrymaceae</taxon>
        <taxon>Erythranthe</taxon>
    </lineage>
</organism>
<feature type="non-terminal residue" evidence="1">
    <location>
        <position position="1"/>
    </location>
</feature>
<accession>A0A022QER0</accession>
<sequence>TNPRKTWMSGAHMLEAFDKDDELCMKAVCALYRKQVSATESTTRGLLHRFETMRGRDLAEYLIDGDSELRLKKSVSEVKREFPDAISKCRILAVDYYEKLFMLYCSGEDPFLDQNDLFDALKLK</sequence>